<feature type="domain" description="Phage tail tape measure protein" evidence="2">
    <location>
        <begin position="95"/>
        <end position="282"/>
    </location>
</feature>
<gene>
    <name evidence="3" type="ORF">ACFPPC_10985</name>
</gene>
<dbReference type="Proteomes" id="UP001596104">
    <property type="component" value="Unassembled WGS sequence"/>
</dbReference>
<keyword evidence="1" id="KW-0812">Transmembrane</keyword>
<keyword evidence="1" id="KW-1133">Transmembrane helix</keyword>
<dbReference type="InterPro" id="IPR010090">
    <property type="entry name" value="Phage_tape_meas"/>
</dbReference>
<evidence type="ECO:0000313" key="4">
    <source>
        <dbReference type="Proteomes" id="UP001596104"/>
    </source>
</evidence>
<dbReference type="Pfam" id="PF10145">
    <property type="entry name" value="PhageMin_Tail"/>
    <property type="match status" value="1"/>
</dbReference>
<evidence type="ECO:0000259" key="2">
    <source>
        <dbReference type="Pfam" id="PF10145"/>
    </source>
</evidence>
<protein>
    <submittedName>
        <fullName evidence="3">Phage tail tape measure protein</fullName>
    </submittedName>
</protein>
<keyword evidence="1" id="KW-0472">Membrane</keyword>
<evidence type="ECO:0000313" key="3">
    <source>
        <dbReference type="EMBL" id="MFC5393158.1"/>
    </source>
</evidence>
<organism evidence="3 4">
    <name type="scientific">Bosea vestrisii</name>
    <dbReference type="NCBI Taxonomy" id="151416"/>
    <lineage>
        <taxon>Bacteria</taxon>
        <taxon>Pseudomonadati</taxon>
        <taxon>Pseudomonadota</taxon>
        <taxon>Alphaproteobacteria</taxon>
        <taxon>Hyphomicrobiales</taxon>
        <taxon>Boseaceae</taxon>
        <taxon>Bosea</taxon>
    </lineage>
</organism>
<proteinExistence type="predicted"/>
<dbReference type="EMBL" id="JBHSLV010000019">
    <property type="protein sequence ID" value="MFC5393158.1"/>
    <property type="molecule type" value="Genomic_DNA"/>
</dbReference>
<dbReference type="NCBIfam" id="TIGR01760">
    <property type="entry name" value="tape_meas_TP901"/>
    <property type="match status" value="1"/>
</dbReference>
<comment type="caution">
    <text evidence="3">The sequence shown here is derived from an EMBL/GenBank/DDBJ whole genome shotgun (WGS) entry which is preliminary data.</text>
</comment>
<sequence length="732" mass="75350">MAGRDMKVSVLVQLVDRLTAPLRGMLRGISSIGSGIANIGRQIGVVGGALAAISLSAPIQQAAAWDASLRDIAITAGKTGGEVEKMIGEISAQYQKLALETGQRSEELAKGAQLLVASGMDAGLIDKLMPTIGRVATAANATIEDTAKTAFALSDTLKVAPDQMEAALGKLVTAGKLGRFEFKNMAAEFPALTNQMAKFGITGMEAVSSLGASLQIAMLGTANPSEAATNLKNFLTKINAPEAIKKFEKELKVDVTGVMTDAAAKGINPVEAVIQKMSDKLKVPQAEIDKIMKKANAGPGSDKDKQEAARKQIEQLLAGTKVGRLYADMQVLDFLIPTLLNLDKLKDFKRQVAESGAEVINQDFESRMRGLSQQLLVFGELGSQALRRIGVAFASNLPLANRALTLLLQTVVAVDAKWPGLIDSVLSWTGALLAAGAGIAILTPVFSALAAAIALIVSPIGLVIAGIAALAAGAAYLYQNWATVGPQLSQLWTDIGAKFSAGWESIRSGQALEATIAWLSTKIPELATAVIAGLPGMIEGGGRLVAALGEGLTAGMVIVMTAFVAGLGQLASAVGNNIAVLYAAGGQLVASLWEGAKAKFAEFIAWIATIPSQIVAAIGSIDLTDIIKWPSIPEGFKNFFGMGSGGPGAKGTPPPATDPMGNPLGSGFNPASNTGGSIGGSNGFTKTAANQNVAVGGRIVVEAAEGTRVVNVQSTNPAVPVTPNRGAMLGRA</sequence>
<evidence type="ECO:0000256" key="1">
    <source>
        <dbReference type="SAM" id="Phobius"/>
    </source>
</evidence>
<dbReference type="RefSeq" id="WP_377008113.1">
    <property type="nucleotide sequence ID" value="NZ_JBHSLV010000019.1"/>
</dbReference>
<feature type="transmembrane region" description="Helical" evidence="1">
    <location>
        <begin position="425"/>
        <end position="446"/>
    </location>
</feature>
<accession>A0ABW0H7D6</accession>
<reference evidence="4" key="1">
    <citation type="journal article" date="2019" name="Int. J. Syst. Evol. Microbiol.">
        <title>The Global Catalogue of Microorganisms (GCM) 10K type strain sequencing project: providing services to taxonomists for standard genome sequencing and annotation.</title>
        <authorList>
            <consortium name="The Broad Institute Genomics Platform"/>
            <consortium name="The Broad Institute Genome Sequencing Center for Infectious Disease"/>
            <person name="Wu L."/>
            <person name="Ma J."/>
        </authorList>
    </citation>
    <scope>NUCLEOTIDE SEQUENCE [LARGE SCALE GENOMIC DNA]</scope>
    <source>
        <strain evidence="4">CGMCC 1.16326</strain>
    </source>
</reference>
<name>A0ABW0H7D6_9HYPH</name>
<feature type="transmembrane region" description="Helical" evidence="1">
    <location>
        <begin position="453"/>
        <end position="478"/>
    </location>
</feature>
<keyword evidence="4" id="KW-1185">Reference proteome</keyword>